<comment type="caution">
    <text evidence="2">The sequence shown here is derived from an EMBL/GenBank/DDBJ whole genome shotgun (WGS) entry which is preliminary data.</text>
</comment>
<feature type="transmembrane region" description="Helical" evidence="1">
    <location>
        <begin position="39"/>
        <end position="58"/>
    </location>
</feature>
<keyword evidence="1" id="KW-0472">Membrane</keyword>
<name>A0ABS6K0J0_9BACI</name>
<dbReference type="Proteomes" id="UP000790580">
    <property type="component" value="Unassembled WGS sequence"/>
</dbReference>
<organism evidence="2 3">
    <name type="scientific">Evansella alkalicola</name>
    <dbReference type="NCBI Taxonomy" id="745819"/>
    <lineage>
        <taxon>Bacteria</taxon>
        <taxon>Bacillati</taxon>
        <taxon>Bacillota</taxon>
        <taxon>Bacilli</taxon>
        <taxon>Bacillales</taxon>
        <taxon>Bacillaceae</taxon>
        <taxon>Evansella</taxon>
    </lineage>
</organism>
<keyword evidence="3" id="KW-1185">Reference proteome</keyword>
<keyword evidence="1" id="KW-1133">Transmembrane helix</keyword>
<evidence type="ECO:0000313" key="3">
    <source>
        <dbReference type="Proteomes" id="UP000790580"/>
    </source>
</evidence>
<proteinExistence type="predicted"/>
<sequence length="64" mass="7382">MRTIIIIFFGLLFGFLLGIVIGGFRLWEPYHVLGVITSPHYLALFFAIILPVLDVKFFPKDKEK</sequence>
<keyword evidence="1" id="KW-0812">Transmembrane</keyword>
<reference evidence="2 3" key="1">
    <citation type="submission" date="2021-06" db="EMBL/GenBank/DDBJ databases">
        <title>Bacillus sp. RD4P76, an endophyte from a halophyte.</title>
        <authorList>
            <person name="Sun J.-Q."/>
        </authorList>
    </citation>
    <scope>NUCLEOTIDE SEQUENCE [LARGE SCALE GENOMIC DNA]</scope>
    <source>
        <strain evidence="2 3">JCM 17098</strain>
    </source>
</reference>
<dbReference type="RefSeq" id="WP_088073365.1">
    <property type="nucleotide sequence ID" value="NZ_JAHQCR010000077.1"/>
</dbReference>
<dbReference type="EMBL" id="JAHQCR010000077">
    <property type="protein sequence ID" value="MBU9723449.1"/>
    <property type="molecule type" value="Genomic_DNA"/>
</dbReference>
<feature type="transmembrane region" description="Helical" evidence="1">
    <location>
        <begin position="7"/>
        <end position="27"/>
    </location>
</feature>
<evidence type="ECO:0000313" key="2">
    <source>
        <dbReference type="EMBL" id="MBU9723449.1"/>
    </source>
</evidence>
<accession>A0ABS6K0J0</accession>
<protein>
    <submittedName>
        <fullName evidence="2">Uncharacterized protein</fullName>
    </submittedName>
</protein>
<gene>
    <name evidence="2" type="ORF">KS407_18695</name>
</gene>
<evidence type="ECO:0000256" key="1">
    <source>
        <dbReference type="SAM" id="Phobius"/>
    </source>
</evidence>